<dbReference type="AlphaFoldDB" id="A0A2P5FQY3"/>
<sequence>MATSDESSTNITGHHRQRHRSERLASIMRKKRKANSIDDHENHEEFSISTLSDDLLLEIFLRLPNRPTLIQCSTVCKRWYSLISPTQFILNFNQFRHNRKHYYNPTSASLPFEIIFRYDQHPKLHKLVSEKTNQKWKIMSTSASNYLNCLPWRSEFIIRASFGDLLLVSRRGSIKDYCVCNPFTNQWLALPDYTDGSWLQHYYQDPTGYGFTGESNQRNDDITQYKYRVTIIFKCEFYLRGVYTFVAFVFCSETGKWFKSYPNLPHTLSNKLERQNDSTVIHDIVTSNGVLYWLGGINKFRGIIACDPFSMDSVVNRLRGHFVHFPLGFSHGWRRSSSKGKVCLGVVRGQLRLLQLHKINQSCFGLKVWELIDYGDVTRSWILVHEVKLKGVDEIFELAFHPNNGDAIFVVRDRIIYQYEIENEKYEKISEFPYDDYGENVDQERSVARFPNVFIIMQPLWPTSIPELPSI</sequence>
<dbReference type="SUPFAM" id="SSF81383">
    <property type="entry name" value="F-box domain"/>
    <property type="match status" value="1"/>
</dbReference>
<dbReference type="PANTHER" id="PTHR35546:SF130">
    <property type="entry name" value="EXPRESSED PROTEIN"/>
    <property type="match status" value="1"/>
</dbReference>
<dbReference type="FunCoup" id="A0A2P5FQY3">
    <property type="interactions" value="213"/>
</dbReference>
<dbReference type="EMBL" id="JXTC01000014">
    <property type="protein sequence ID" value="POO00215.1"/>
    <property type="molecule type" value="Genomic_DNA"/>
</dbReference>
<dbReference type="InterPro" id="IPR036047">
    <property type="entry name" value="F-box-like_dom_sf"/>
</dbReference>
<name>A0A2P5FQY3_TREOI</name>
<feature type="domain" description="F-box" evidence="2">
    <location>
        <begin position="45"/>
        <end position="92"/>
    </location>
</feature>
<evidence type="ECO:0000313" key="4">
    <source>
        <dbReference type="Proteomes" id="UP000237000"/>
    </source>
</evidence>
<dbReference type="STRING" id="63057.A0A2P5FQY3"/>
<dbReference type="Gene3D" id="1.20.1280.50">
    <property type="match status" value="1"/>
</dbReference>
<dbReference type="InterPro" id="IPR001810">
    <property type="entry name" value="F-box_dom"/>
</dbReference>
<proteinExistence type="predicted"/>
<feature type="compositionally biased region" description="Polar residues" evidence="1">
    <location>
        <begin position="1"/>
        <end position="12"/>
    </location>
</feature>
<feature type="region of interest" description="Disordered" evidence="1">
    <location>
        <begin position="1"/>
        <end position="24"/>
    </location>
</feature>
<dbReference type="Pfam" id="PF00646">
    <property type="entry name" value="F-box"/>
    <property type="match status" value="1"/>
</dbReference>
<dbReference type="InterPro" id="IPR056592">
    <property type="entry name" value="Beta-prop_At3g26010-like"/>
</dbReference>
<accession>A0A2P5FQY3</accession>
<dbReference type="InterPro" id="IPR055290">
    <property type="entry name" value="At3g26010-like"/>
</dbReference>
<dbReference type="PROSITE" id="PS50181">
    <property type="entry name" value="FBOX"/>
    <property type="match status" value="1"/>
</dbReference>
<dbReference type="PANTHER" id="PTHR35546">
    <property type="entry name" value="F-BOX PROTEIN INTERACTION DOMAIN PROTEIN-RELATED"/>
    <property type="match status" value="1"/>
</dbReference>
<dbReference type="Proteomes" id="UP000237000">
    <property type="component" value="Unassembled WGS sequence"/>
</dbReference>
<dbReference type="Pfam" id="PF24750">
    <property type="entry name" value="b-prop_At3g26010-like"/>
    <property type="match status" value="1"/>
</dbReference>
<reference evidence="4" key="1">
    <citation type="submission" date="2016-06" db="EMBL/GenBank/DDBJ databases">
        <title>Parallel loss of symbiosis genes in relatives of nitrogen-fixing non-legume Parasponia.</title>
        <authorList>
            <person name="Van Velzen R."/>
            <person name="Holmer R."/>
            <person name="Bu F."/>
            <person name="Rutten L."/>
            <person name="Van Zeijl A."/>
            <person name="Liu W."/>
            <person name="Santuari L."/>
            <person name="Cao Q."/>
            <person name="Sharma T."/>
            <person name="Shen D."/>
            <person name="Roswanjaya Y."/>
            <person name="Wardhani T."/>
            <person name="Kalhor M.S."/>
            <person name="Jansen J."/>
            <person name="Van den Hoogen J."/>
            <person name="Gungor B."/>
            <person name="Hartog M."/>
            <person name="Hontelez J."/>
            <person name="Verver J."/>
            <person name="Yang W.-C."/>
            <person name="Schijlen E."/>
            <person name="Repin R."/>
            <person name="Schilthuizen M."/>
            <person name="Schranz E."/>
            <person name="Heidstra R."/>
            <person name="Miyata K."/>
            <person name="Fedorova E."/>
            <person name="Kohlen W."/>
            <person name="Bisseling T."/>
            <person name="Smit S."/>
            <person name="Geurts R."/>
        </authorList>
    </citation>
    <scope>NUCLEOTIDE SEQUENCE [LARGE SCALE GENOMIC DNA]</scope>
    <source>
        <strain evidence="4">cv. RG33-2</strain>
    </source>
</reference>
<keyword evidence="4" id="KW-1185">Reference proteome</keyword>
<protein>
    <submittedName>
        <fullName evidence="3">F-box domain containing protein</fullName>
    </submittedName>
</protein>
<evidence type="ECO:0000313" key="3">
    <source>
        <dbReference type="EMBL" id="POO00215.1"/>
    </source>
</evidence>
<comment type="caution">
    <text evidence="3">The sequence shown here is derived from an EMBL/GenBank/DDBJ whole genome shotgun (WGS) entry which is preliminary data.</text>
</comment>
<evidence type="ECO:0000256" key="1">
    <source>
        <dbReference type="SAM" id="MobiDB-lite"/>
    </source>
</evidence>
<organism evidence="3 4">
    <name type="scientific">Trema orientale</name>
    <name type="common">Charcoal tree</name>
    <name type="synonym">Celtis orientalis</name>
    <dbReference type="NCBI Taxonomy" id="63057"/>
    <lineage>
        <taxon>Eukaryota</taxon>
        <taxon>Viridiplantae</taxon>
        <taxon>Streptophyta</taxon>
        <taxon>Embryophyta</taxon>
        <taxon>Tracheophyta</taxon>
        <taxon>Spermatophyta</taxon>
        <taxon>Magnoliopsida</taxon>
        <taxon>eudicotyledons</taxon>
        <taxon>Gunneridae</taxon>
        <taxon>Pentapetalae</taxon>
        <taxon>rosids</taxon>
        <taxon>fabids</taxon>
        <taxon>Rosales</taxon>
        <taxon>Cannabaceae</taxon>
        <taxon>Trema</taxon>
    </lineage>
</organism>
<gene>
    <name evidence="3" type="ORF">TorRG33x02_039930</name>
</gene>
<dbReference type="InParanoid" id="A0A2P5FQY3"/>
<evidence type="ECO:0000259" key="2">
    <source>
        <dbReference type="PROSITE" id="PS50181"/>
    </source>
</evidence>
<dbReference type="SMART" id="SM00256">
    <property type="entry name" value="FBOX"/>
    <property type="match status" value="1"/>
</dbReference>
<dbReference type="OrthoDB" id="1500710at2759"/>